<dbReference type="InterPro" id="IPR000326">
    <property type="entry name" value="PAP2/HPO"/>
</dbReference>
<feature type="transmembrane region" description="Helical" evidence="2">
    <location>
        <begin position="144"/>
        <end position="161"/>
    </location>
</feature>
<feature type="compositionally biased region" description="Low complexity" evidence="1">
    <location>
        <begin position="29"/>
        <end position="45"/>
    </location>
</feature>
<organism evidence="4 5">
    <name type="scientific">Rothia aerolata</name>
    <dbReference type="NCBI Taxonomy" id="1812262"/>
    <lineage>
        <taxon>Bacteria</taxon>
        <taxon>Bacillati</taxon>
        <taxon>Actinomycetota</taxon>
        <taxon>Actinomycetes</taxon>
        <taxon>Micrococcales</taxon>
        <taxon>Micrococcaceae</taxon>
        <taxon>Rothia</taxon>
    </lineage>
</organism>
<keyword evidence="2" id="KW-0472">Membrane</keyword>
<keyword evidence="5" id="KW-1185">Reference proteome</keyword>
<feature type="transmembrane region" description="Helical" evidence="2">
    <location>
        <begin position="181"/>
        <end position="199"/>
    </location>
</feature>
<accession>A0A917IR98</accession>
<proteinExistence type="predicted"/>
<gene>
    <name evidence="4" type="ORF">GCM10007359_09710</name>
</gene>
<comment type="caution">
    <text evidence="4">The sequence shown here is derived from an EMBL/GenBank/DDBJ whole genome shotgun (WGS) entry which is preliminary data.</text>
</comment>
<keyword evidence="2" id="KW-0812">Transmembrane</keyword>
<dbReference type="Proteomes" id="UP000600171">
    <property type="component" value="Unassembled WGS sequence"/>
</dbReference>
<evidence type="ECO:0000259" key="3">
    <source>
        <dbReference type="SMART" id="SM00014"/>
    </source>
</evidence>
<evidence type="ECO:0000313" key="4">
    <source>
        <dbReference type="EMBL" id="GGH60978.1"/>
    </source>
</evidence>
<evidence type="ECO:0000256" key="1">
    <source>
        <dbReference type="SAM" id="MobiDB-lite"/>
    </source>
</evidence>
<dbReference type="RefSeq" id="WP_188359164.1">
    <property type="nucleotide sequence ID" value="NZ_BMDC01000001.1"/>
</dbReference>
<feature type="region of interest" description="Disordered" evidence="1">
    <location>
        <begin position="1"/>
        <end position="52"/>
    </location>
</feature>
<evidence type="ECO:0000313" key="5">
    <source>
        <dbReference type="Proteomes" id="UP000600171"/>
    </source>
</evidence>
<dbReference type="InterPro" id="IPR036938">
    <property type="entry name" value="PAP2/HPO_sf"/>
</dbReference>
<dbReference type="Pfam" id="PF01569">
    <property type="entry name" value="PAP2"/>
    <property type="match status" value="1"/>
</dbReference>
<feature type="compositionally biased region" description="Polar residues" evidence="1">
    <location>
        <begin position="1"/>
        <end position="11"/>
    </location>
</feature>
<feature type="domain" description="Phosphatidic acid phosphatase type 2/haloperoxidase" evidence="3">
    <location>
        <begin position="141"/>
        <end position="249"/>
    </location>
</feature>
<keyword evidence="2" id="KW-1133">Transmembrane helix</keyword>
<feature type="transmembrane region" description="Helical" evidence="2">
    <location>
        <begin position="234"/>
        <end position="255"/>
    </location>
</feature>
<feature type="transmembrane region" description="Helical" evidence="2">
    <location>
        <begin position="267"/>
        <end position="292"/>
    </location>
</feature>
<evidence type="ECO:0000256" key="2">
    <source>
        <dbReference type="SAM" id="Phobius"/>
    </source>
</evidence>
<dbReference type="Gene3D" id="1.20.144.10">
    <property type="entry name" value="Phosphatidic acid phosphatase type 2/haloperoxidase"/>
    <property type="match status" value="1"/>
</dbReference>
<feature type="transmembrane region" description="Helical" evidence="2">
    <location>
        <begin position="115"/>
        <end position="137"/>
    </location>
</feature>
<feature type="transmembrane region" description="Helical" evidence="2">
    <location>
        <begin position="208"/>
        <end position="228"/>
    </location>
</feature>
<name>A0A917IR98_9MICC</name>
<dbReference type="SUPFAM" id="SSF48317">
    <property type="entry name" value="Acid phosphatase/Vanadium-dependent haloperoxidase"/>
    <property type="match status" value="1"/>
</dbReference>
<reference evidence="4 5" key="1">
    <citation type="journal article" date="2014" name="Int. J. Syst. Evol. Microbiol.">
        <title>Complete genome sequence of Corynebacterium casei LMG S-19264T (=DSM 44701T), isolated from a smear-ripened cheese.</title>
        <authorList>
            <consortium name="US DOE Joint Genome Institute (JGI-PGF)"/>
            <person name="Walter F."/>
            <person name="Albersmeier A."/>
            <person name="Kalinowski J."/>
            <person name="Ruckert C."/>
        </authorList>
    </citation>
    <scope>NUCLEOTIDE SEQUENCE [LARGE SCALE GENOMIC DNA]</scope>
    <source>
        <strain evidence="4 5">CCM 8669</strain>
    </source>
</reference>
<dbReference type="EMBL" id="BMDC01000001">
    <property type="protein sequence ID" value="GGH60978.1"/>
    <property type="molecule type" value="Genomic_DNA"/>
</dbReference>
<dbReference type="AlphaFoldDB" id="A0A917IR98"/>
<feature type="transmembrane region" description="Helical" evidence="2">
    <location>
        <begin position="61"/>
        <end position="84"/>
    </location>
</feature>
<dbReference type="SMART" id="SM00014">
    <property type="entry name" value="acidPPc"/>
    <property type="match status" value="1"/>
</dbReference>
<sequence>MNRNLENQPYTSHEDTQKTRLLPVSSSGATPQPAVAAPPLAQPGQEAPLADHRRRTRPTTWVILQHLLALILLGGLFVLSLYFFTQTAIGQQLDEDSFNEFSYQFLRIQTQTTSLLNLIPATAGILALVGLLFVLIWKHRFVPAVIGLLVALCANGSTQLIKHFLLTKPDYGVQEALMNSAPSGHTAFAAGAGAALFLASPKKLRPTVAVLGALFALAAGFSTMVNAWHRPVDVVSAILLTTFWTVLGLGVLRFMRSEELDMSNTRYSGLILVPLLSIAGFFLGFCTVALYAVTYFDPIPGGALLAATCMILSVTAFTTSLQIALLRPQNKVRSAYTKIWTY</sequence>
<protein>
    <recommendedName>
        <fullName evidence="3">Phosphatidic acid phosphatase type 2/haloperoxidase domain-containing protein</fullName>
    </recommendedName>
</protein>
<feature type="transmembrane region" description="Helical" evidence="2">
    <location>
        <begin position="304"/>
        <end position="326"/>
    </location>
</feature>